<dbReference type="AlphaFoldDB" id="A0A9X2HWB9"/>
<sequence length="135" mass="15356">MKTPQYTAADIAPLTRRYQLGRNISLACLFALCLIFTWINLREDTGSWVRWCLQTLPLALFIPGCLRGHFRTYSWLCFVVLFYFTGCVVALMSPSGQWLDAVGVALTSVLFCSAMMTSRWRQHSNLARQQAATDH</sequence>
<reference evidence="2" key="2">
    <citation type="submission" date="2023-01" db="EMBL/GenBank/DDBJ databases">
        <title>Gilvimarinus xylanilyticus HB14 isolated from Caulerpa lentillifera aquaculture base in Hainan, China.</title>
        <authorList>
            <person name="Zhang Y.-J."/>
        </authorList>
    </citation>
    <scope>NUCLEOTIDE SEQUENCE</scope>
    <source>
        <strain evidence="2">HB14</strain>
    </source>
</reference>
<protein>
    <submittedName>
        <fullName evidence="2">DUF2069 domain-containing protein</fullName>
    </submittedName>
</protein>
<dbReference type="RefSeq" id="WP_253966497.1">
    <property type="nucleotide sequence ID" value="NZ_JAMFTH010000001.1"/>
</dbReference>
<evidence type="ECO:0000313" key="3">
    <source>
        <dbReference type="Proteomes" id="UP001139319"/>
    </source>
</evidence>
<keyword evidence="1" id="KW-0472">Membrane</keyword>
<feature type="transmembrane region" description="Helical" evidence="1">
    <location>
        <begin position="47"/>
        <end position="66"/>
    </location>
</feature>
<dbReference type="EMBL" id="JAMFTH010000001">
    <property type="protein sequence ID" value="MCP8898209.1"/>
    <property type="molecule type" value="Genomic_DNA"/>
</dbReference>
<dbReference type="Pfam" id="PF09842">
    <property type="entry name" value="DUF2069"/>
    <property type="match status" value="1"/>
</dbReference>
<feature type="transmembrane region" description="Helical" evidence="1">
    <location>
        <begin position="73"/>
        <end position="92"/>
    </location>
</feature>
<keyword evidence="1" id="KW-1133">Transmembrane helix</keyword>
<reference evidence="2" key="1">
    <citation type="submission" date="2022-05" db="EMBL/GenBank/DDBJ databases">
        <authorList>
            <person name="Sun H.-N."/>
        </authorList>
    </citation>
    <scope>NUCLEOTIDE SEQUENCE</scope>
    <source>
        <strain evidence="2">HB14</strain>
    </source>
</reference>
<feature type="transmembrane region" description="Helical" evidence="1">
    <location>
        <begin position="98"/>
        <end position="118"/>
    </location>
</feature>
<evidence type="ECO:0000313" key="2">
    <source>
        <dbReference type="EMBL" id="MCP8898209.1"/>
    </source>
</evidence>
<gene>
    <name evidence="2" type="ORF">M6D89_02720</name>
</gene>
<keyword evidence="1" id="KW-0812">Transmembrane</keyword>
<evidence type="ECO:0000256" key="1">
    <source>
        <dbReference type="SAM" id="Phobius"/>
    </source>
</evidence>
<organism evidence="2 3">
    <name type="scientific">Gilvimarinus xylanilyticus</name>
    <dbReference type="NCBI Taxonomy" id="2944139"/>
    <lineage>
        <taxon>Bacteria</taxon>
        <taxon>Pseudomonadati</taxon>
        <taxon>Pseudomonadota</taxon>
        <taxon>Gammaproteobacteria</taxon>
        <taxon>Cellvibrionales</taxon>
        <taxon>Cellvibrionaceae</taxon>
        <taxon>Gilvimarinus</taxon>
    </lineage>
</organism>
<keyword evidence="3" id="KW-1185">Reference proteome</keyword>
<proteinExistence type="predicted"/>
<accession>A0A9X2HWB9</accession>
<dbReference type="InterPro" id="IPR018643">
    <property type="entry name" value="DUF2069_membrane"/>
</dbReference>
<comment type="caution">
    <text evidence="2">The sequence shown here is derived from an EMBL/GenBank/DDBJ whole genome shotgun (WGS) entry which is preliminary data.</text>
</comment>
<feature type="transmembrane region" description="Helical" evidence="1">
    <location>
        <begin position="20"/>
        <end position="41"/>
    </location>
</feature>
<dbReference type="Proteomes" id="UP001139319">
    <property type="component" value="Unassembled WGS sequence"/>
</dbReference>
<name>A0A9X2HWB9_9GAMM</name>